<reference evidence="2" key="2">
    <citation type="submission" date="2023-06" db="EMBL/GenBank/DDBJ databases">
        <authorList>
            <consortium name="Lawrence Berkeley National Laboratory"/>
            <person name="Haridas S."/>
            <person name="Hensen N."/>
            <person name="Bonometti L."/>
            <person name="Westerberg I."/>
            <person name="Brannstrom I.O."/>
            <person name="Guillou S."/>
            <person name="Cros-Aarteil S."/>
            <person name="Calhoun S."/>
            <person name="Kuo A."/>
            <person name="Mondo S."/>
            <person name="Pangilinan J."/>
            <person name="Riley R."/>
            <person name="LaButti K."/>
            <person name="Andreopoulos B."/>
            <person name="Lipzen A."/>
            <person name="Chen C."/>
            <person name="Yanf M."/>
            <person name="Daum C."/>
            <person name="Ng V."/>
            <person name="Clum A."/>
            <person name="Steindorff A."/>
            <person name="Ohm R."/>
            <person name="Martin F."/>
            <person name="Silar P."/>
            <person name="Natvig D."/>
            <person name="Lalanne C."/>
            <person name="Gautier V."/>
            <person name="Ament-velasquez S.L."/>
            <person name="Kruys A."/>
            <person name="Hutchinson M.I."/>
            <person name="Powell A.J."/>
            <person name="Barry K."/>
            <person name="Miller A.N."/>
            <person name="Grigoriev I.V."/>
            <person name="Debuchy R."/>
            <person name="Gladieux P."/>
            <person name="Thoren M.H."/>
            <person name="Johannesson H."/>
        </authorList>
    </citation>
    <scope>NUCLEOTIDE SEQUENCE</scope>
    <source>
        <strain evidence="2">CBS 232.78</strain>
    </source>
</reference>
<accession>A0AAE0K0Z1</accession>
<dbReference type="SUPFAM" id="SSF50370">
    <property type="entry name" value="Ricin B-like lectins"/>
    <property type="match status" value="1"/>
</dbReference>
<dbReference type="EMBL" id="JAULSW010000011">
    <property type="protein sequence ID" value="KAK3367682.1"/>
    <property type="molecule type" value="Genomic_DNA"/>
</dbReference>
<gene>
    <name evidence="2" type="ORF">B0H63DRAFT_535719</name>
</gene>
<dbReference type="PROSITE" id="PS50231">
    <property type="entry name" value="RICIN_B_LECTIN"/>
    <property type="match status" value="1"/>
</dbReference>
<evidence type="ECO:0000313" key="3">
    <source>
        <dbReference type="Proteomes" id="UP001285441"/>
    </source>
</evidence>
<dbReference type="AlphaFoldDB" id="A0AAE0K0Z1"/>
<dbReference type="Gene3D" id="2.80.10.50">
    <property type="match status" value="1"/>
</dbReference>
<dbReference type="Proteomes" id="UP001285441">
    <property type="component" value="Unassembled WGS sequence"/>
</dbReference>
<keyword evidence="1" id="KW-0732">Signal</keyword>
<evidence type="ECO:0008006" key="4">
    <source>
        <dbReference type="Google" id="ProtNLM"/>
    </source>
</evidence>
<feature type="signal peptide" evidence="1">
    <location>
        <begin position="1"/>
        <end position="20"/>
    </location>
</feature>
<dbReference type="CDD" id="cd00161">
    <property type="entry name" value="beta-trefoil_Ricin-like"/>
    <property type="match status" value="1"/>
</dbReference>
<proteinExistence type="predicted"/>
<keyword evidence="3" id="KW-1185">Reference proteome</keyword>
<comment type="caution">
    <text evidence="2">The sequence shown here is derived from an EMBL/GenBank/DDBJ whole genome shotgun (WGS) entry which is preliminary data.</text>
</comment>
<sequence>MKTITTITFLLAMASGFVSAAPSAAPVPAPPPTSPASNAALIEARSIFVYRPIKSAANTNLCLEAVNGNVVLNPCANTATQFWGPFRNSDNIYRWQNRGTVDCMWVDDASTNNAPVHTGGCTLSDGSGRSVSNSEWDIGTNIPPSVISTMRTHVGGSTRNLCLTAVGNTVAMRTCPSSPGNDQRWLIGAD</sequence>
<organism evidence="2 3">
    <name type="scientific">Podospora didyma</name>
    <dbReference type="NCBI Taxonomy" id="330526"/>
    <lineage>
        <taxon>Eukaryota</taxon>
        <taxon>Fungi</taxon>
        <taxon>Dikarya</taxon>
        <taxon>Ascomycota</taxon>
        <taxon>Pezizomycotina</taxon>
        <taxon>Sordariomycetes</taxon>
        <taxon>Sordariomycetidae</taxon>
        <taxon>Sordariales</taxon>
        <taxon>Podosporaceae</taxon>
        <taxon>Podospora</taxon>
    </lineage>
</organism>
<evidence type="ECO:0000313" key="2">
    <source>
        <dbReference type="EMBL" id="KAK3367682.1"/>
    </source>
</evidence>
<name>A0AAE0K0Z1_9PEZI</name>
<protein>
    <recommendedName>
        <fullName evidence="4">Ricin B lectin domain-containing protein</fullName>
    </recommendedName>
</protein>
<reference evidence="2" key="1">
    <citation type="journal article" date="2023" name="Mol. Phylogenet. Evol.">
        <title>Genome-scale phylogeny and comparative genomics of the fungal order Sordariales.</title>
        <authorList>
            <person name="Hensen N."/>
            <person name="Bonometti L."/>
            <person name="Westerberg I."/>
            <person name="Brannstrom I.O."/>
            <person name="Guillou S."/>
            <person name="Cros-Aarteil S."/>
            <person name="Calhoun S."/>
            <person name="Haridas S."/>
            <person name="Kuo A."/>
            <person name="Mondo S."/>
            <person name="Pangilinan J."/>
            <person name="Riley R."/>
            <person name="LaButti K."/>
            <person name="Andreopoulos B."/>
            <person name="Lipzen A."/>
            <person name="Chen C."/>
            <person name="Yan M."/>
            <person name="Daum C."/>
            <person name="Ng V."/>
            <person name="Clum A."/>
            <person name="Steindorff A."/>
            <person name="Ohm R.A."/>
            <person name="Martin F."/>
            <person name="Silar P."/>
            <person name="Natvig D.O."/>
            <person name="Lalanne C."/>
            <person name="Gautier V."/>
            <person name="Ament-Velasquez S.L."/>
            <person name="Kruys A."/>
            <person name="Hutchinson M.I."/>
            <person name="Powell A.J."/>
            <person name="Barry K."/>
            <person name="Miller A.N."/>
            <person name="Grigoriev I.V."/>
            <person name="Debuchy R."/>
            <person name="Gladieux P."/>
            <person name="Hiltunen Thoren M."/>
            <person name="Johannesson H."/>
        </authorList>
    </citation>
    <scope>NUCLEOTIDE SEQUENCE</scope>
    <source>
        <strain evidence="2">CBS 232.78</strain>
    </source>
</reference>
<dbReference type="InterPro" id="IPR035992">
    <property type="entry name" value="Ricin_B-like_lectins"/>
</dbReference>
<feature type="chain" id="PRO_5042034753" description="Ricin B lectin domain-containing protein" evidence="1">
    <location>
        <begin position="21"/>
        <end position="190"/>
    </location>
</feature>
<evidence type="ECO:0000256" key="1">
    <source>
        <dbReference type="SAM" id="SignalP"/>
    </source>
</evidence>